<reference evidence="2 4" key="1">
    <citation type="journal article" date="2008" name="Science">
        <title>The Physcomitrella genome reveals evolutionary insights into the conquest of land by plants.</title>
        <authorList>
            <person name="Rensing S."/>
            <person name="Lang D."/>
            <person name="Zimmer A."/>
            <person name="Terry A."/>
            <person name="Salamov A."/>
            <person name="Shapiro H."/>
            <person name="Nishiyama T."/>
            <person name="Perroud P.-F."/>
            <person name="Lindquist E."/>
            <person name="Kamisugi Y."/>
            <person name="Tanahashi T."/>
            <person name="Sakakibara K."/>
            <person name="Fujita T."/>
            <person name="Oishi K."/>
            <person name="Shin-I T."/>
            <person name="Kuroki Y."/>
            <person name="Toyoda A."/>
            <person name="Suzuki Y."/>
            <person name="Hashimoto A."/>
            <person name="Yamaguchi K."/>
            <person name="Sugano A."/>
            <person name="Kohara Y."/>
            <person name="Fujiyama A."/>
            <person name="Anterola A."/>
            <person name="Aoki S."/>
            <person name="Ashton N."/>
            <person name="Barbazuk W.B."/>
            <person name="Barker E."/>
            <person name="Bennetzen J."/>
            <person name="Bezanilla M."/>
            <person name="Blankenship R."/>
            <person name="Cho S.H."/>
            <person name="Dutcher S."/>
            <person name="Estelle M."/>
            <person name="Fawcett J.A."/>
            <person name="Gundlach H."/>
            <person name="Hanada K."/>
            <person name="Heyl A."/>
            <person name="Hicks K.A."/>
            <person name="Hugh J."/>
            <person name="Lohr M."/>
            <person name="Mayer K."/>
            <person name="Melkozernov A."/>
            <person name="Murata T."/>
            <person name="Nelson D."/>
            <person name="Pils B."/>
            <person name="Prigge M."/>
            <person name="Reiss B."/>
            <person name="Renner T."/>
            <person name="Rombauts S."/>
            <person name="Rushton P."/>
            <person name="Sanderfoot A."/>
            <person name="Schween G."/>
            <person name="Shiu S.-H."/>
            <person name="Stueber K."/>
            <person name="Theodoulou F.L."/>
            <person name="Tu H."/>
            <person name="Van de Peer Y."/>
            <person name="Verrier P.J."/>
            <person name="Waters E."/>
            <person name="Wood A."/>
            <person name="Yang L."/>
            <person name="Cove D."/>
            <person name="Cuming A."/>
            <person name="Hasebe M."/>
            <person name="Lucas S."/>
            <person name="Mishler D.B."/>
            <person name="Reski R."/>
            <person name="Grigoriev I."/>
            <person name="Quatrano R.S."/>
            <person name="Boore J.L."/>
        </authorList>
    </citation>
    <scope>NUCLEOTIDE SEQUENCE [LARGE SCALE GENOMIC DNA]</scope>
    <source>
        <strain evidence="3 4">cv. Gransden 2004</strain>
    </source>
</reference>
<reference evidence="2 4" key="2">
    <citation type="journal article" date="2018" name="Plant J.">
        <title>The Physcomitrella patens chromosome-scale assembly reveals moss genome structure and evolution.</title>
        <authorList>
            <person name="Lang D."/>
            <person name="Ullrich K.K."/>
            <person name="Murat F."/>
            <person name="Fuchs J."/>
            <person name="Jenkins J."/>
            <person name="Haas F.B."/>
            <person name="Piednoel M."/>
            <person name="Gundlach H."/>
            <person name="Van Bel M."/>
            <person name="Meyberg R."/>
            <person name="Vives C."/>
            <person name="Morata J."/>
            <person name="Symeonidi A."/>
            <person name="Hiss M."/>
            <person name="Muchero W."/>
            <person name="Kamisugi Y."/>
            <person name="Saleh O."/>
            <person name="Blanc G."/>
            <person name="Decker E.L."/>
            <person name="van Gessel N."/>
            <person name="Grimwood J."/>
            <person name="Hayes R.D."/>
            <person name="Graham S.W."/>
            <person name="Gunter L.E."/>
            <person name="McDaniel S.F."/>
            <person name="Hoernstein S.N.W."/>
            <person name="Larsson A."/>
            <person name="Li F.W."/>
            <person name="Perroud P.F."/>
            <person name="Phillips J."/>
            <person name="Ranjan P."/>
            <person name="Rokshar D.S."/>
            <person name="Rothfels C.J."/>
            <person name="Schneider L."/>
            <person name="Shu S."/>
            <person name="Stevenson D.W."/>
            <person name="Thummler F."/>
            <person name="Tillich M."/>
            <person name="Villarreal Aguilar J.C."/>
            <person name="Widiez T."/>
            <person name="Wong G.K."/>
            <person name="Wymore A."/>
            <person name="Zhang Y."/>
            <person name="Zimmer A.D."/>
            <person name="Quatrano R.S."/>
            <person name="Mayer K.F.X."/>
            <person name="Goodstein D."/>
            <person name="Casacuberta J.M."/>
            <person name="Vandepoele K."/>
            <person name="Reski R."/>
            <person name="Cuming A.C."/>
            <person name="Tuskan G.A."/>
            <person name="Maumus F."/>
            <person name="Salse J."/>
            <person name="Schmutz J."/>
            <person name="Rensing S.A."/>
        </authorList>
    </citation>
    <scope>NUCLEOTIDE SEQUENCE [LARGE SCALE GENOMIC DNA]</scope>
    <source>
        <strain evidence="3 4">cv. Gransden 2004</strain>
    </source>
</reference>
<accession>A0A2K1IVJ2</accession>
<dbReference type="InterPro" id="IPR053284">
    <property type="entry name" value="RGS1-HXK1_interactor"/>
</dbReference>
<gene>
    <name evidence="2" type="ORF">PHYPA_025235</name>
</gene>
<dbReference type="Gramene" id="Pp3c20_17010V3.4">
    <property type="protein sequence ID" value="Pp3c20_17010V3.4"/>
    <property type="gene ID" value="Pp3c20_17010"/>
</dbReference>
<keyword evidence="4" id="KW-1185">Reference proteome</keyword>
<evidence type="ECO:0000256" key="1">
    <source>
        <dbReference type="SAM" id="Coils"/>
    </source>
</evidence>
<organism evidence="2">
    <name type="scientific">Physcomitrium patens</name>
    <name type="common">Spreading-leaved earth moss</name>
    <name type="synonym">Physcomitrella patens</name>
    <dbReference type="NCBI Taxonomy" id="3218"/>
    <lineage>
        <taxon>Eukaryota</taxon>
        <taxon>Viridiplantae</taxon>
        <taxon>Streptophyta</taxon>
        <taxon>Embryophyta</taxon>
        <taxon>Bryophyta</taxon>
        <taxon>Bryophytina</taxon>
        <taxon>Bryopsida</taxon>
        <taxon>Funariidae</taxon>
        <taxon>Funariales</taxon>
        <taxon>Funariaceae</taxon>
        <taxon>Physcomitrium</taxon>
    </lineage>
</organism>
<keyword evidence="1" id="KW-0175">Coiled coil</keyword>
<evidence type="ECO:0000313" key="2">
    <source>
        <dbReference type="EMBL" id="PNR33292.1"/>
    </source>
</evidence>
<sequence>MGHNGENSKTDDSWSFYTAQAQSMGHRALNSTDEALRTARVQIDQLQDASSQQFAAAQKLADRAKQEYTHYEGLVFKKLKEGVNIAVQNPNATFGILGVTTLLALRTPRRLLYRYTIGQFRSEEAMLTRAETKVKEMHQTVDSLKNETKKLEERAKLAEEEFLRGMTKLKNSGSQISSLSRGAYKTESSARGLMDSLRDLPGREALRLRAEVASMASEVKQQRNLLDKRVSQIASYGISV</sequence>
<dbReference type="EMBL" id="ABEU02000020">
    <property type="protein sequence ID" value="PNR33292.1"/>
    <property type="molecule type" value="Genomic_DNA"/>
</dbReference>
<dbReference type="Proteomes" id="UP000006727">
    <property type="component" value="Chromosome 20"/>
</dbReference>
<proteinExistence type="predicted"/>
<dbReference type="AlphaFoldDB" id="A0A2K1IVJ2"/>
<reference evidence="3" key="3">
    <citation type="submission" date="2020-12" db="UniProtKB">
        <authorList>
            <consortium name="EnsemblPlants"/>
        </authorList>
    </citation>
    <scope>IDENTIFICATION</scope>
</reference>
<dbReference type="Gramene" id="Pp3c20_17010V3.3">
    <property type="protein sequence ID" value="Pp3c20_17010V3.3"/>
    <property type="gene ID" value="Pp3c20_17010"/>
</dbReference>
<dbReference type="InParanoid" id="A0A2K1IVJ2"/>
<dbReference type="EnsemblPlants" id="Pp3c20_17010V3.2">
    <property type="protein sequence ID" value="Pp3c20_17010V3.2"/>
    <property type="gene ID" value="Pp3c20_17010"/>
</dbReference>
<evidence type="ECO:0000313" key="4">
    <source>
        <dbReference type="Proteomes" id="UP000006727"/>
    </source>
</evidence>
<dbReference type="PANTHER" id="PTHR34554">
    <property type="entry name" value="RGS1-HXK1-INTERACTING PROTEIN 1"/>
    <property type="match status" value="1"/>
</dbReference>
<dbReference type="EnsemblPlants" id="Pp3c20_17010V3.1">
    <property type="protein sequence ID" value="Pp3c20_17010V3.1"/>
    <property type="gene ID" value="Pp3c20_17010"/>
</dbReference>
<dbReference type="FunCoup" id="A0A2K1IVJ2">
    <property type="interactions" value="1716"/>
</dbReference>
<dbReference type="Gramene" id="Pp3c20_17010V3.2">
    <property type="protein sequence ID" value="Pp3c20_17010V3.2"/>
    <property type="gene ID" value="Pp3c20_17010"/>
</dbReference>
<evidence type="ECO:0000313" key="3">
    <source>
        <dbReference type="EnsemblPlants" id="Pp3c20_17010V3.1"/>
    </source>
</evidence>
<name>A0A2K1IVJ2_PHYPA</name>
<dbReference type="STRING" id="3218.A0A2K1IVJ2"/>
<dbReference type="OMA" id="KEYSTHE"/>
<feature type="coiled-coil region" evidence="1">
    <location>
        <begin position="127"/>
        <end position="161"/>
    </location>
</feature>
<dbReference type="PaxDb" id="3218-PP1S44_182V6.2"/>
<dbReference type="EnsemblPlants" id="Pp3c20_17010V3.3">
    <property type="protein sequence ID" value="Pp3c20_17010V3.3"/>
    <property type="gene ID" value="Pp3c20_17010"/>
</dbReference>
<dbReference type="EnsemblPlants" id="Pp3c20_17010V3.4">
    <property type="protein sequence ID" value="Pp3c20_17010V3.4"/>
    <property type="gene ID" value="Pp3c20_17010"/>
</dbReference>
<dbReference type="PANTHER" id="PTHR34554:SF2">
    <property type="entry name" value="RGS1-HXK1-INTERACTING PROTEIN 1"/>
    <property type="match status" value="1"/>
</dbReference>
<protein>
    <submittedName>
        <fullName evidence="2 3">Uncharacterized protein</fullName>
    </submittedName>
</protein>
<dbReference type="Gramene" id="Pp3c20_17010V3.1">
    <property type="protein sequence ID" value="Pp3c20_17010V3.1"/>
    <property type="gene ID" value="Pp3c20_17010"/>
</dbReference>